<evidence type="ECO:0000313" key="8">
    <source>
        <dbReference type="EMBL" id="MCK9877693.1"/>
    </source>
</evidence>
<evidence type="ECO:0000256" key="7">
    <source>
        <dbReference type="SAM" id="Phobius"/>
    </source>
</evidence>
<organism evidence="8 9">
    <name type="scientific">Frankia umida</name>
    <dbReference type="NCBI Taxonomy" id="573489"/>
    <lineage>
        <taxon>Bacteria</taxon>
        <taxon>Bacillati</taxon>
        <taxon>Actinomycetota</taxon>
        <taxon>Actinomycetes</taxon>
        <taxon>Frankiales</taxon>
        <taxon>Frankiaceae</taxon>
        <taxon>Frankia</taxon>
    </lineage>
</organism>
<dbReference type="PANTHER" id="PTHR39087">
    <property type="entry name" value="UPF0104 MEMBRANE PROTEIN MJ1595"/>
    <property type="match status" value="1"/>
</dbReference>
<sequence length="342" mass="35027">MTPTPTRPTPDASTARPTSLTCPAEKVTSGRGRWWAVRPVLACLVPVVVVWWVVRSWSTVRAGAAALADAHPAWLIGATVVAQFTWFAGAACQQGAVSRALPVRPLLAAQVAGSVANHVLPAGFGVGAVKLRFLHRHGFSLPESLTAVGLDATAGVTTHLAVLLALLAGGFLEVDTARLPGSGPVFATVAVGAAVAAAALAVVVALRAQLRTRLWSRLRAHLCGVGTTLRSPGRAALLWGGSAAIPLVHAITLWAIVQALHLPLGIGAVFTLYYVASTASAVVPSPGGFGSLDAALLAALIATGQTPPVALGVVLGYRLVTVWLPMAPSACVLAVMVRRGQL</sequence>
<dbReference type="PANTHER" id="PTHR39087:SF2">
    <property type="entry name" value="UPF0104 MEMBRANE PROTEIN MJ1595"/>
    <property type="match status" value="1"/>
</dbReference>
<keyword evidence="9" id="KW-1185">Reference proteome</keyword>
<keyword evidence="3 7" id="KW-0812">Transmembrane</keyword>
<feature type="transmembrane region" description="Helical" evidence="7">
    <location>
        <begin position="35"/>
        <end position="54"/>
    </location>
</feature>
<feature type="transmembrane region" description="Helical" evidence="7">
    <location>
        <begin position="262"/>
        <end position="283"/>
    </location>
</feature>
<feature type="region of interest" description="Disordered" evidence="6">
    <location>
        <begin position="1"/>
        <end position="22"/>
    </location>
</feature>
<dbReference type="RefSeq" id="WP_248825901.1">
    <property type="nucleotide sequence ID" value="NZ_JALKFT010000020.1"/>
</dbReference>
<name>A0ABT0K1N5_9ACTN</name>
<proteinExistence type="predicted"/>
<dbReference type="InterPro" id="IPR022791">
    <property type="entry name" value="L-PG_synthase/AglD"/>
</dbReference>
<reference evidence="8 9" key="1">
    <citation type="submission" date="2022-04" db="EMBL/GenBank/DDBJ databases">
        <title>Genome diversity in the genus Frankia.</title>
        <authorList>
            <person name="Carlos-Shanley C."/>
            <person name="Hahn D."/>
        </authorList>
    </citation>
    <scope>NUCLEOTIDE SEQUENCE [LARGE SCALE GENOMIC DNA]</scope>
    <source>
        <strain evidence="8 9">Ag45/Mut15</strain>
    </source>
</reference>
<feature type="compositionally biased region" description="Polar residues" evidence="6">
    <location>
        <begin position="11"/>
        <end position="21"/>
    </location>
</feature>
<evidence type="ECO:0000256" key="2">
    <source>
        <dbReference type="ARBA" id="ARBA00022475"/>
    </source>
</evidence>
<evidence type="ECO:0000313" key="9">
    <source>
        <dbReference type="Proteomes" id="UP001201873"/>
    </source>
</evidence>
<dbReference type="Proteomes" id="UP001201873">
    <property type="component" value="Unassembled WGS sequence"/>
</dbReference>
<keyword evidence="5 7" id="KW-0472">Membrane</keyword>
<gene>
    <name evidence="8" type="ORF">MXD59_18250</name>
</gene>
<protein>
    <submittedName>
        <fullName evidence="8">Flippase-like domain-containing protein</fullName>
    </submittedName>
</protein>
<feature type="transmembrane region" description="Helical" evidence="7">
    <location>
        <begin position="74"/>
        <end position="92"/>
    </location>
</feature>
<dbReference type="Pfam" id="PF03706">
    <property type="entry name" value="LPG_synthase_TM"/>
    <property type="match status" value="1"/>
</dbReference>
<evidence type="ECO:0000256" key="6">
    <source>
        <dbReference type="SAM" id="MobiDB-lite"/>
    </source>
</evidence>
<evidence type="ECO:0000256" key="4">
    <source>
        <dbReference type="ARBA" id="ARBA00022989"/>
    </source>
</evidence>
<comment type="caution">
    <text evidence="8">The sequence shown here is derived from an EMBL/GenBank/DDBJ whole genome shotgun (WGS) entry which is preliminary data.</text>
</comment>
<accession>A0ABT0K1N5</accession>
<keyword evidence="2" id="KW-1003">Cell membrane</keyword>
<feature type="transmembrane region" description="Helical" evidence="7">
    <location>
        <begin position="184"/>
        <end position="206"/>
    </location>
</feature>
<evidence type="ECO:0000256" key="5">
    <source>
        <dbReference type="ARBA" id="ARBA00023136"/>
    </source>
</evidence>
<comment type="subcellular location">
    <subcellularLocation>
        <location evidence="1">Cell membrane</location>
        <topology evidence="1">Multi-pass membrane protein</topology>
    </subcellularLocation>
</comment>
<dbReference type="EMBL" id="JALKFT010000020">
    <property type="protein sequence ID" value="MCK9877693.1"/>
    <property type="molecule type" value="Genomic_DNA"/>
</dbReference>
<evidence type="ECO:0000256" key="3">
    <source>
        <dbReference type="ARBA" id="ARBA00022692"/>
    </source>
</evidence>
<keyword evidence="4 7" id="KW-1133">Transmembrane helix</keyword>
<evidence type="ECO:0000256" key="1">
    <source>
        <dbReference type="ARBA" id="ARBA00004651"/>
    </source>
</evidence>
<feature type="transmembrane region" description="Helical" evidence="7">
    <location>
        <begin position="236"/>
        <end position="256"/>
    </location>
</feature>
<feature type="transmembrane region" description="Helical" evidence="7">
    <location>
        <begin position="145"/>
        <end position="172"/>
    </location>
</feature>
<feature type="transmembrane region" description="Helical" evidence="7">
    <location>
        <begin position="295"/>
        <end position="314"/>
    </location>
</feature>